<proteinExistence type="predicted"/>
<organism evidence="1 2">
    <name type="scientific">Stenotrophomonas phage Salva</name>
    <dbReference type="NCBI Taxonomy" id="2801524"/>
    <lineage>
        <taxon>Viruses</taxon>
        <taxon>Duplodnaviria</taxon>
        <taxon>Heunggongvirae</taxon>
        <taxon>Uroviricota</taxon>
        <taxon>Caudoviricetes</taxon>
        <taxon>Beaumontvirinae</taxon>
        <taxon>Salvavirus</taxon>
        <taxon>Salvavirus salva</taxon>
    </lineage>
</organism>
<name>A0A7U3WJT2_9CAUD</name>
<evidence type="ECO:0000313" key="1">
    <source>
        <dbReference type="EMBL" id="QQM18165.1"/>
    </source>
</evidence>
<dbReference type="EMBL" id="MW393850">
    <property type="protein sequence ID" value="QQM18165.1"/>
    <property type="molecule type" value="Genomic_DNA"/>
</dbReference>
<gene>
    <name evidence="1" type="ORF">CPT_Salva_001</name>
</gene>
<sequence>MNVYNETSGLRQYAQDIEREIAERLIDKVLADGHEVSVHEGEDWAIRESMDRDAILASMASTDSDKVYIWKDGERKGWFWLIYGNGNDLISDFVSNSYCCEAVNHAIQEELFT</sequence>
<accession>A0A7U3WJT2</accession>
<reference evidence="1 2" key="1">
    <citation type="submission" date="2020-12" db="EMBL/GenBank/DDBJ databases">
        <title>Complete genome sequence of Stenotrophomonas maltophilia phage Salva.</title>
        <authorList>
            <person name="Jefferson B."/>
            <person name="Yao G."/>
            <person name="Clark J."/>
            <person name="Le T."/>
            <person name="Young R."/>
            <person name="Gonzalez C."/>
            <person name="Liu M."/>
        </authorList>
    </citation>
    <scope>NUCLEOTIDE SEQUENCE [LARGE SCALE GENOMIC DNA]</scope>
</reference>
<keyword evidence="2" id="KW-1185">Reference proteome</keyword>
<protein>
    <submittedName>
        <fullName evidence="1">Uncharacterized protein</fullName>
    </submittedName>
</protein>
<evidence type="ECO:0000313" key="2">
    <source>
        <dbReference type="Proteomes" id="UP000595272"/>
    </source>
</evidence>
<dbReference type="Proteomes" id="UP000595272">
    <property type="component" value="Segment"/>
</dbReference>